<accession>A0ACC1MLX5</accession>
<reference evidence="1" key="1">
    <citation type="submission" date="2022-08" db="EMBL/GenBank/DDBJ databases">
        <title>Genome Sequence of Lecanicillium fungicola.</title>
        <authorList>
            <person name="Buettner E."/>
        </authorList>
    </citation>
    <scope>NUCLEOTIDE SEQUENCE</scope>
    <source>
        <strain evidence="1">Babe33</strain>
    </source>
</reference>
<proteinExistence type="predicted"/>
<dbReference type="Proteomes" id="UP001143910">
    <property type="component" value="Unassembled WGS sequence"/>
</dbReference>
<protein>
    <submittedName>
        <fullName evidence="1">Uncharacterized protein</fullName>
    </submittedName>
</protein>
<evidence type="ECO:0000313" key="1">
    <source>
        <dbReference type="EMBL" id="KAJ2967636.1"/>
    </source>
</evidence>
<organism evidence="1 2">
    <name type="scientific">Zarea fungicola</name>
    <dbReference type="NCBI Taxonomy" id="93591"/>
    <lineage>
        <taxon>Eukaryota</taxon>
        <taxon>Fungi</taxon>
        <taxon>Dikarya</taxon>
        <taxon>Ascomycota</taxon>
        <taxon>Pezizomycotina</taxon>
        <taxon>Sordariomycetes</taxon>
        <taxon>Hypocreomycetidae</taxon>
        <taxon>Hypocreales</taxon>
        <taxon>Cordycipitaceae</taxon>
        <taxon>Zarea</taxon>
    </lineage>
</organism>
<evidence type="ECO:0000313" key="2">
    <source>
        <dbReference type="Proteomes" id="UP001143910"/>
    </source>
</evidence>
<sequence>MRVAEQDLVANSSSDPFTPKTVTYIEHLLAKFHVPSISLGIIHKGHTYVRSFGQAHQSTNDEATPDSLYYIASLTKSFTATTLLSVLGNLKSSGDDQGHPA</sequence>
<name>A0ACC1MLX5_9HYPO</name>
<keyword evidence="2" id="KW-1185">Reference proteome</keyword>
<dbReference type="EMBL" id="JANJQO010002232">
    <property type="protein sequence ID" value="KAJ2967636.1"/>
    <property type="molecule type" value="Genomic_DNA"/>
</dbReference>
<comment type="caution">
    <text evidence="1">The sequence shown here is derived from an EMBL/GenBank/DDBJ whole genome shotgun (WGS) entry which is preliminary data.</text>
</comment>
<gene>
    <name evidence="1" type="ORF">NQ176_g9566</name>
</gene>